<dbReference type="AlphaFoldDB" id="A0A8J7CPB2"/>
<dbReference type="Proteomes" id="UP000631034">
    <property type="component" value="Unassembled WGS sequence"/>
</dbReference>
<sequence>MQPADFVTTVFDGKANPEKVTVAFTVALNALKKGHSTMMLLMLQAVELGVPGATDGMDIGAPFAPVSDLLKEYRALGGRVGICYSCMIHNGFTEEQMVPEYEIVKVPQVVDFLVGSKGSLQIT</sequence>
<organism evidence="1 2">
    <name type="scientific">Phaeovibrio sulfidiphilus</name>
    <dbReference type="NCBI Taxonomy" id="1220600"/>
    <lineage>
        <taxon>Bacteria</taxon>
        <taxon>Pseudomonadati</taxon>
        <taxon>Pseudomonadota</taxon>
        <taxon>Alphaproteobacteria</taxon>
        <taxon>Rhodospirillales</taxon>
        <taxon>Rhodospirillaceae</taxon>
        <taxon>Phaeovibrio</taxon>
    </lineage>
</organism>
<protein>
    <submittedName>
        <fullName evidence="1">DsrE family protein</fullName>
    </submittedName>
</protein>
<comment type="caution">
    <text evidence="1">The sequence shown here is derived from an EMBL/GenBank/DDBJ whole genome shotgun (WGS) entry which is preliminary data.</text>
</comment>
<evidence type="ECO:0000313" key="1">
    <source>
        <dbReference type="EMBL" id="MBE1236842.1"/>
    </source>
</evidence>
<evidence type="ECO:0000313" key="2">
    <source>
        <dbReference type="Proteomes" id="UP000631034"/>
    </source>
</evidence>
<dbReference type="Gene3D" id="3.40.1260.10">
    <property type="entry name" value="DsrEFH-like"/>
    <property type="match status" value="1"/>
</dbReference>
<dbReference type="InterPro" id="IPR003787">
    <property type="entry name" value="Sulphur_relay_DsrE/F-like"/>
</dbReference>
<gene>
    <name evidence="1" type="ORF">IHV25_04160</name>
</gene>
<name>A0A8J7CPB2_9PROT</name>
<proteinExistence type="predicted"/>
<reference evidence="1" key="1">
    <citation type="submission" date="2020-10" db="EMBL/GenBank/DDBJ databases">
        <title>Genome sequence of the unusual species of purple photosynthetic bacteria, Phaeovibrio sulfidiphilus DSM 23193, type strain.</title>
        <authorList>
            <person name="Kyndt J.A."/>
            <person name="Meyer T.E."/>
        </authorList>
    </citation>
    <scope>NUCLEOTIDE SEQUENCE</scope>
    <source>
        <strain evidence="1">DSM 23193</strain>
    </source>
</reference>
<dbReference type="Pfam" id="PF02635">
    <property type="entry name" value="DsrE"/>
    <property type="match status" value="1"/>
</dbReference>
<dbReference type="SUPFAM" id="SSF75169">
    <property type="entry name" value="DsrEFH-like"/>
    <property type="match status" value="1"/>
</dbReference>
<dbReference type="EMBL" id="JACZHT010000002">
    <property type="protein sequence ID" value="MBE1236842.1"/>
    <property type="molecule type" value="Genomic_DNA"/>
</dbReference>
<dbReference type="RefSeq" id="WP_192533842.1">
    <property type="nucleotide sequence ID" value="NZ_JACZHT010000002.1"/>
</dbReference>
<accession>A0A8J7CPB2</accession>
<dbReference type="InterPro" id="IPR027396">
    <property type="entry name" value="DsrEFH-like"/>
</dbReference>
<keyword evidence="2" id="KW-1185">Reference proteome</keyword>